<keyword evidence="4 6" id="KW-0472">Membrane</keyword>
<feature type="transmembrane region" description="Helical" evidence="6">
    <location>
        <begin position="115"/>
        <end position="137"/>
    </location>
</feature>
<feature type="region of interest" description="Disordered" evidence="5">
    <location>
        <begin position="1"/>
        <end position="54"/>
    </location>
</feature>
<feature type="transmembrane region" description="Helical" evidence="6">
    <location>
        <begin position="243"/>
        <end position="263"/>
    </location>
</feature>
<dbReference type="Pfam" id="PF13520">
    <property type="entry name" value="AA_permease_2"/>
    <property type="match status" value="1"/>
</dbReference>
<evidence type="ECO:0000256" key="4">
    <source>
        <dbReference type="ARBA" id="ARBA00023136"/>
    </source>
</evidence>
<dbReference type="PANTHER" id="PTHR11785">
    <property type="entry name" value="AMINO ACID TRANSPORTER"/>
    <property type="match status" value="1"/>
</dbReference>
<dbReference type="EMBL" id="KV419394">
    <property type="protein sequence ID" value="KZS99222.1"/>
    <property type="molecule type" value="Genomic_DNA"/>
</dbReference>
<keyword evidence="8" id="KW-1185">Reference proteome</keyword>
<evidence type="ECO:0000256" key="1">
    <source>
        <dbReference type="ARBA" id="ARBA00004141"/>
    </source>
</evidence>
<dbReference type="STRING" id="1314777.A0A165ALM1"/>
<evidence type="ECO:0000256" key="5">
    <source>
        <dbReference type="SAM" id="MobiDB-lite"/>
    </source>
</evidence>
<reference evidence="7 8" key="1">
    <citation type="journal article" date="2016" name="Mol. Biol. Evol.">
        <title>Comparative Genomics of Early-Diverging Mushroom-Forming Fungi Provides Insights into the Origins of Lignocellulose Decay Capabilities.</title>
        <authorList>
            <person name="Nagy L.G."/>
            <person name="Riley R."/>
            <person name="Tritt A."/>
            <person name="Adam C."/>
            <person name="Daum C."/>
            <person name="Floudas D."/>
            <person name="Sun H."/>
            <person name="Yadav J.S."/>
            <person name="Pangilinan J."/>
            <person name="Larsson K.H."/>
            <person name="Matsuura K."/>
            <person name="Barry K."/>
            <person name="Labutti K."/>
            <person name="Kuo R."/>
            <person name="Ohm R.A."/>
            <person name="Bhattacharya S.S."/>
            <person name="Shirouzu T."/>
            <person name="Yoshinaga Y."/>
            <person name="Martin F.M."/>
            <person name="Grigoriev I.V."/>
            <person name="Hibbett D.S."/>
        </authorList>
    </citation>
    <scope>NUCLEOTIDE SEQUENCE [LARGE SCALE GENOMIC DNA]</scope>
    <source>
        <strain evidence="7 8">HHB9708</strain>
    </source>
</reference>
<protein>
    <submittedName>
        <fullName evidence="7">L-methionine transporter</fullName>
    </submittedName>
</protein>
<proteinExistence type="predicted"/>
<feature type="transmembrane region" description="Helical" evidence="6">
    <location>
        <begin position="490"/>
        <end position="510"/>
    </location>
</feature>
<accession>A0A165ALM1</accession>
<feature type="transmembrane region" description="Helical" evidence="6">
    <location>
        <begin position="457"/>
        <end position="478"/>
    </location>
</feature>
<dbReference type="GO" id="GO:0015179">
    <property type="term" value="F:L-amino acid transmembrane transporter activity"/>
    <property type="evidence" value="ECO:0007669"/>
    <property type="project" value="TreeGrafter"/>
</dbReference>
<organism evidence="7 8">
    <name type="scientific">Sistotremastrum niveocremeum HHB9708</name>
    <dbReference type="NCBI Taxonomy" id="1314777"/>
    <lineage>
        <taxon>Eukaryota</taxon>
        <taxon>Fungi</taxon>
        <taxon>Dikarya</taxon>
        <taxon>Basidiomycota</taxon>
        <taxon>Agaricomycotina</taxon>
        <taxon>Agaricomycetes</taxon>
        <taxon>Sistotremastrales</taxon>
        <taxon>Sistotremastraceae</taxon>
        <taxon>Sertulicium</taxon>
        <taxon>Sertulicium niveocremeum</taxon>
    </lineage>
</organism>
<feature type="transmembrane region" description="Helical" evidence="6">
    <location>
        <begin position="431"/>
        <end position="451"/>
    </location>
</feature>
<dbReference type="FunFam" id="1.20.1740.10:FF:000042">
    <property type="entry name" value="Similar to amino acid transporter"/>
    <property type="match status" value="1"/>
</dbReference>
<evidence type="ECO:0000313" key="8">
    <source>
        <dbReference type="Proteomes" id="UP000076722"/>
    </source>
</evidence>
<feature type="transmembrane region" description="Helical" evidence="6">
    <location>
        <begin position="213"/>
        <end position="237"/>
    </location>
</feature>
<dbReference type="PANTHER" id="PTHR11785:SF512">
    <property type="entry name" value="SOBREMESA, ISOFORM B"/>
    <property type="match status" value="1"/>
</dbReference>
<feature type="transmembrane region" description="Helical" evidence="6">
    <location>
        <begin position="516"/>
        <end position="533"/>
    </location>
</feature>
<gene>
    <name evidence="7" type="ORF">SISNIDRAFT_403645</name>
</gene>
<sequence>MSTNVYEPLKSSNTTYPPSPPLSSSSRDSADSLRALELSEGPQSGGESYPTPRRTGRSYSISGFHFDNNLIPLSLSEPERSSDPLAPKNIGLIRGVALIAGLQIGSGIFSSPGVVVANAGSVGASLLVWLIGGLLAWTGASSFAELGCAIPLNGGAQAYLNHAYNPLIAYLFAWTAITALKPGGNAVIALIFGEYITRLFYHATGSVVAADELPGWSIKLTAVAAVLFVTVLCMIAPGSGTRAAVVFTGVKFAVTIIGIVQLIRGKASGSLRESIFEGTSKNPSSYALALYSALWALDGWDKFFCQIFRCHALISANYVGGEMKSPEKTLPRTIHCSMALVLTLFMTANTSYFVLLDKETVARSNTVALDFGRALMGPMGALIFAGMVAFSCFGALNGSFYTSARLISVAAQEGYLPSLFGRLHSTRKTPLNALMLQAGLTLMFILVGGGFRSLINFSVIALWGFYFLTVLGVVILRIKEPLLERPYKTFITTPLIFCAVALFLICMPVSAAPLEALAALGFILAGIPMYLVTQSRRVNDGDHRGVLGRVQGTSG</sequence>
<evidence type="ECO:0000256" key="6">
    <source>
        <dbReference type="SAM" id="Phobius"/>
    </source>
</evidence>
<feature type="transmembrane region" description="Helical" evidence="6">
    <location>
        <begin position="375"/>
        <end position="396"/>
    </location>
</feature>
<dbReference type="InterPro" id="IPR002293">
    <property type="entry name" value="AA/rel_permease1"/>
</dbReference>
<feature type="transmembrane region" description="Helical" evidence="6">
    <location>
        <begin position="90"/>
        <end position="109"/>
    </location>
</feature>
<evidence type="ECO:0000256" key="2">
    <source>
        <dbReference type="ARBA" id="ARBA00022692"/>
    </source>
</evidence>
<keyword evidence="3 6" id="KW-1133">Transmembrane helix</keyword>
<evidence type="ECO:0000256" key="3">
    <source>
        <dbReference type="ARBA" id="ARBA00022989"/>
    </source>
</evidence>
<comment type="subcellular location">
    <subcellularLocation>
        <location evidence="1">Membrane</location>
        <topology evidence="1">Multi-pass membrane protein</topology>
    </subcellularLocation>
</comment>
<feature type="compositionally biased region" description="Low complexity" evidence="5">
    <location>
        <begin position="22"/>
        <end position="35"/>
    </location>
</feature>
<keyword evidence="2 6" id="KW-0812">Transmembrane</keyword>
<dbReference type="OrthoDB" id="5982228at2759"/>
<evidence type="ECO:0000313" key="7">
    <source>
        <dbReference type="EMBL" id="KZS99222.1"/>
    </source>
</evidence>
<dbReference type="AlphaFoldDB" id="A0A165ALM1"/>
<feature type="transmembrane region" description="Helical" evidence="6">
    <location>
        <begin position="333"/>
        <end position="355"/>
    </location>
</feature>
<dbReference type="Gene3D" id="1.20.1740.10">
    <property type="entry name" value="Amino acid/polyamine transporter I"/>
    <property type="match status" value="1"/>
</dbReference>
<dbReference type="InterPro" id="IPR050598">
    <property type="entry name" value="AminoAcid_Transporter"/>
</dbReference>
<dbReference type="Proteomes" id="UP000076722">
    <property type="component" value="Unassembled WGS sequence"/>
</dbReference>
<dbReference type="GO" id="GO:0016020">
    <property type="term" value="C:membrane"/>
    <property type="evidence" value="ECO:0007669"/>
    <property type="project" value="UniProtKB-SubCell"/>
</dbReference>
<name>A0A165ALM1_9AGAM</name>
<feature type="compositionally biased region" description="Polar residues" evidence="5">
    <location>
        <begin position="1"/>
        <end position="16"/>
    </location>
</feature>
<dbReference type="PIRSF" id="PIRSF006060">
    <property type="entry name" value="AA_transporter"/>
    <property type="match status" value="1"/>
</dbReference>